<dbReference type="InterPro" id="IPR027417">
    <property type="entry name" value="P-loop_NTPase"/>
</dbReference>
<dbReference type="Gene3D" id="3.30.300.180">
    <property type="match status" value="1"/>
</dbReference>
<keyword evidence="4 8" id="KW-0547">Nucleotide-binding</keyword>
<feature type="binding site" evidence="8">
    <location>
        <position position="155"/>
    </location>
    <ligand>
        <name>ATP</name>
        <dbReference type="ChEBI" id="CHEBI:30616"/>
    </ligand>
</feature>
<feature type="binding site" evidence="8">
    <location>
        <position position="157"/>
    </location>
    <ligand>
        <name>ATP</name>
        <dbReference type="ChEBI" id="CHEBI:30616"/>
    </ligand>
</feature>
<evidence type="ECO:0000256" key="11">
    <source>
        <dbReference type="RuleBase" id="RU004227"/>
    </source>
</evidence>
<evidence type="ECO:0000256" key="5">
    <source>
        <dbReference type="ARBA" id="ARBA00022840"/>
    </source>
</evidence>
<evidence type="ECO:0000256" key="3">
    <source>
        <dbReference type="ARBA" id="ARBA00022705"/>
    </source>
</evidence>
<comment type="caution">
    <text evidence="14">The sequence shown here is derived from an EMBL/GenBank/DDBJ whole genome shotgun (WGS) entry which is preliminary data.</text>
</comment>
<dbReference type="InterPro" id="IPR020591">
    <property type="entry name" value="Chromosome_initiator_DnaA-like"/>
</dbReference>
<gene>
    <name evidence="8 14" type="primary">dnaA</name>
    <name evidence="14" type="ORF">WMO26_03295</name>
</gene>
<dbReference type="PANTHER" id="PTHR30050">
    <property type="entry name" value="CHROMOSOMAL REPLICATION INITIATOR PROTEIN DNAA"/>
    <property type="match status" value="1"/>
</dbReference>
<dbReference type="InterPro" id="IPR024633">
    <property type="entry name" value="DnaA_N_dom"/>
</dbReference>
<dbReference type="NCBIfam" id="TIGR00362">
    <property type="entry name" value="DnaA"/>
    <property type="match status" value="1"/>
</dbReference>
<feature type="region of interest" description="Domain IV, binds dsDNA" evidence="8">
    <location>
        <begin position="328"/>
        <end position="449"/>
    </location>
</feature>
<dbReference type="InterPro" id="IPR003593">
    <property type="entry name" value="AAA+_ATPase"/>
</dbReference>
<evidence type="ECO:0000256" key="7">
    <source>
        <dbReference type="ARBA" id="ARBA00023125"/>
    </source>
</evidence>
<evidence type="ECO:0000256" key="2">
    <source>
        <dbReference type="ARBA" id="ARBA00022490"/>
    </source>
</evidence>
<comment type="domain">
    <text evidence="8">Domain I is involved in oligomerization and binding regulators, domain II is flexibile and of varying length in different bacteria, domain III forms the AAA+ region, while domain IV binds dsDNA.</text>
</comment>
<keyword evidence="5 8" id="KW-0067">ATP-binding</keyword>
<evidence type="ECO:0000256" key="4">
    <source>
        <dbReference type="ARBA" id="ARBA00022741"/>
    </source>
</evidence>
<comment type="subcellular location">
    <subcellularLocation>
        <location evidence="8">Cytoplasm</location>
    </subcellularLocation>
</comment>
<dbReference type="Pfam" id="PF08299">
    <property type="entry name" value="Bac_DnaA_C"/>
    <property type="match status" value="1"/>
</dbReference>
<keyword evidence="6 8" id="KW-0446">Lipid-binding</keyword>
<feature type="domain" description="Chromosomal replication initiator DnaA C-terminal" evidence="13">
    <location>
        <begin position="356"/>
        <end position="425"/>
    </location>
</feature>
<dbReference type="Proteomes" id="UP001489509">
    <property type="component" value="Unassembled WGS sequence"/>
</dbReference>
<dbReference type="CDD" id="cd00009">
    <property type="entry name" value="AAA"/>
    <property type="match status" value="1"/>
</dbReference>
<dbReference type="Gene3D" id="1.10.8.60">
    <property type="match status" value="1"/>
</dbReference>
<reference evidence="14 15" key="1">
    <citation type="submission" date="2024-03" db="EMBL/GenBank/DDBJ databases">
        <title>Human intestinal bacterial collection.</title>
        <authorList>
            <person name="Pauvert C."/>
            <person name="Hitch T.C.A."/>
            <person name="Clavel T."/>
        </authorList>
    </citation>
    <scope>NUCLEOTIDE SEQUENCE [LARGE SCALE GENOMIC DNA]</scope>
    <source>
        <strain evidence="14 15">CLA-JM-H44</strain>
    </source>
</reference>
<dbReference type="InterPro" id="IPR001957">
    <property type="entry name" value="Chromosome_initiator_DnaA"/>
</dbReference>
<proteinExistence type="inferred from homology"/>
<dbReference type="Gene3D" id="3.40.50.300">
    <property type="entry name" value="P-loop containing nucleotide triphosphate hydrolases"/>
    <property type="match status" value="1"/>
</dbReference>
<evidence type="ECO:0000259" key="13">
    <source>
        <dbReference type="SMART" id="SM00760"/>
    </source>
</evidence>
<sequence length="449" mass="50977">MESFNDAWSSVSDYCRRNMHEVAFNVWIKKIKPVGFQDGNVVVSVRTPFQKEIIEKNYLNLLNTAFEDTLGFCPPIVIVTEQESDQPEQVAPSVVNQVSADKPLKNFEYSFDDFIVGSSNKFAFAACQAVASNPAGSEGSSGTIYNPLFIYGPSGLGKTHLLYAICNEIRKSRPGLSMIYIKGDDFTNQLVNAIKERSTAAFQNKYRNVDVLLMDDIQFIGGKTQTQEEFFHTFDTLYRNGKQIVLASDRPPKEIHPLEERLRTRFEWGLLADIQPPDLETRIAIVKTKADLLEFQIPDEVSMYIANRLKTNIRQLEGVVKKMKAYHQLTGEGPSMMMAQSAIRDVLNDDQPLPVTISRIIEEVSRSFMVTPEEIKSNKRSAQISNARQTAIYIVRKITQMSQSQIGEEFGGRDHSTINYAIKTVEENIQRDPSYRNTIEDIMKNVKER</sequence>
<dbReference type="HAMAP" id="MF_00377">
    <property type="entry name" value="DnaA_bact"/>
    <property type="match status" value="1"/>
</dbReference>
<dbReference type="Gene3D" id="1.10.1750.10">
    <property type="match status" value="1"/>
</dbReference>
<dbReference type="SMART" id="SM00760">
    <property type="entry name" value="Bac_DnaA_C"/>
    <property type="match status" value="1"/>
</dbReference>
<dbReference type="PANTHER" id="PTHR30050:SF2">
    <property type="entry name" value="CHROMOSOMAL REPLICATION INITIATOR PROTEIN DNAA"/>
    <property type="match status" value="1"/>
</dbReference>
<accession>A0ABV1DXR8</accession>
<dbReference type="SUPFAM" id="SSF52540">
    <property type="entry name" value="P-loop containing nucleoside triphosphate hydrolases"/>
    <property type="match status" value="1"/>
</dbReference>
<comment type="caution">
    <text evidence="8">Lacks conserved residue(s) required for the propagation of feature annotation.</text>
</comment>
<dbReference type="Pfam" id="PF00308">
    <property type="entry name" value="Bac_DnaA"/>
    <property type="match status" value="1"/>
</dbReference>
<keyword evidence="15" id="KW-1185">Reference proteome</keyword>
<dbReference type="InterPro" id="IPR038454">
    <property type="entry name" value="DnaA_N_sf"/>
</dbReference>
<organism evidence="14 15">
    <name type="scientific">Solibaculum intestinale</name>
    <dbReference type="NCBI Taxonomy" id="3133165"/>
    <lineage>
        <taxon>Bacteria</taxon>
        <taxon>Bacillati</taxon>
        <taxon>Bacillota</taxon>
        <taxon>Clostridia</taxon>
        <taxon>Eubacteriales</taxon>
        <taxon>Oscillospiraceae</taxon>
        <taxon>Solibaculum</taxon>
    </lineage>
</organism>
<dbReference type="SUPFAM" id="SSF48295">
    <property type="entry name" value="TrpR-like"/>
    <property type="match status" value="1"/>
</dbReference>
<feature type="binding site" evidence="8">
    <location>
        <position position="159"/>
    </location>
    <ligand>
        <name>ATP</name>
        <dbReference type="ChEBI" id="CHEBI:30616"/>
    </ligand>
</feature>
<evidence type="ECO:0000256" key="1">
    <source>
        <dbReference type="ARBA" id="ARBA00006583"/>
    </source>
</evidence>
<evidence type="ECO:0000256" key="10">
    <source>
        <dbReference type="RuleBase" id="RU000577"/>
    </source>
</evidence>
<feature type="domain" description="AAA+ ATPase" evidence="12">
    <location>
        <begin position="144"/>
        <end position="272"/>
    </location>
</feature>
<evidence type="ECO:0000256" key="8">
    <source>
        <dbReference type="HAMAP-Rule" id="MF_00377"/>
    </source>
</evidence>
<dbReference type="Pfam" id="PF11638">
    <property type="entry name" value="DnaA_N"/>
    <property type="match status" value="1"/>
</dbReference>
<dbReference type="RefSeq" id="WP_349218114.1">
    <property type="nucleotide sequence ID" value="NZ_JBBMFD010000003.1"/>
</dbReference>
<evidence type="ECO:0000259" key="12">
    <source>
        <dbReference type="SMART" id="SM00382"/>
    </source>
</evidence>
<name>A0ABV1DXR8_9FIRM</name>
<dbReference type="PROSITE" id="PS01008">
    <property type="entry name" value="DNAA"/>
    <property type="match status" value="1"/>
</dbReference>
<dbReference type="InterPro" id="IPR013317">
    <property type="entry name" value="DnaA_dom"/>
</dbReference>
<keyword evidence="3 8" id="KW-0235">DNA replication</keyword>
<feature type="region of interest" description="Domain I, interacts with DnaA modulators" evidence="8">
    <location>
        <begin position="1"/>
        <end position="88"/>
    </location>
</feature>
<dbReference type="EMBL" id="JBBMFD010000003">
    <property type="protein sequence ID" value="MEQ2439848.1"/>
    <property type="molecule type" value="Genomic_DNA"/>
</dbReference>
<comment type="function">
    <text evidence="8 10">Plays an essential role in the initiation and regulation of chromosomal replication. ATP-DnaA binds to the origin of replication (oriC) to initiate formation of the DNA replication initiation complex once per cell cycle. Binds the DnaA box (a 9 base pair repeat at the origin) and separates the double-stranded (ds)DNA. Forms a right-handed helical filament on oriC DNA; dsDNA binds to the exterior of the filament while single-stranded (ss)DNA is stabiized in the filament's interior. The ATP-DnaA-oriC complex binds and stabilizes one strand of the AT-rich DNA unwinding element (DUE), permitting loading of DNA polymerase. After initiation quickly degrades to an ADP-DnaA complex that is not apt for DNA replication. Binds acidic phospholipids.</text>
</comment>
<evidence type="ECO:0000256" key="6">
    <source>
        <dbReference type="ARBA" id="ARBA00023121"/>
    </source>
</evidence>
<dbReference type="PRINTS" id="PR00051">
    <property type="entry name" value="DNAA"/>
</dbReference>
<evidence type="ECO:0000256" key="9">
    <source>
        <dbReference type="NCBIfam" id="TIGR00362"/>
    </source>
</evidence>
<feature type="binding site" evidence="8">
    <location>
        <position position="158"/>
    </location>
    <ligand>
        <name>ATP</name>
        <dbReference type="ChEBI" id="CHEBI:30616"/>
    </ligand>
</feature>
<evidence type="ECO:0000313" key="15">
    <source>
        <dbReference type="Proteomes" id="UP001489509"/>
    </source>
</evidence>
<dbReference type="InterPro" id="IPR018312">
    <property type="entry name" value="Chromosome_initiator_DnaA_CS"/>
</dbReference>
<keyword evidence="2 8" id="KW-0963">Cytoplasm</keyword>
<comment type="subunit">
    <text evidence="8">Oligomerizes as a right-handed, spiral filament on DNA at oriC.</text>
</comment>
<comment type="similarity">
    <text evidence="1 8 11">Belongs to the DnaA family.</text>
</comment>
<dbReference type="CDD" id="cd06571">
    <property type="entry name" value="Bac_DnaA_C"/>
    <property type="match status" value="1"/>
</dbReference>
<dbReference type="InterPro" id="IPR013159">
    <property type="entry name" value="DnaA_C"/>
</dbReference>
<evidence type="ECO:0000313" key="14">
    <source>
        <dbReference type="EMBL" id="MEQ2439848.1"/>
    </source>
</evidence>
<protein>
    <recommendedName>
        <fullName evidence="8 9">Chromosomal replication initiator protein DnaA</fullName>
    </recommendedName>
</protein>
<dbReference type="InterPro" id="IPR010921">
    <property type="entry name" value="Trp_repressor/repl_initiator"/>
</dbReference>
<keyword evidence="7 8" id="KW-0238">DNA-binding</keyword>
<dbReference type="SMART" id="SM00382">
    <property type="entry name" value="AAA"/>
    <property type="match status" value="1"/>
</dbReference>